<dbReference type="EMBL" id="VSSQ01001616">
    <property type="protein sequence ID" value="MPM09819.1"/>
    <property type="molecule type" value="Genomic_DNA"/>
</dbReference>
<reference evidence="3" key="1">
    <citation type="submission" date="2019-08" db="EMBL/GenBank/DDBJ databases">
        <authorList>
            <person name="Kucharzyk K."/>
            <person name="Murdoch R.W."/>
            <person name="Higgins S."/>
            <person name="Loffler F."/>
        </authorList>
    </citation>
    <scope>NUCLEOTIDE SEQUENCE</scope>
</reference>
<dbReference type="PANTHER" id="PTHR30632:SF14">
    <property type="entry name" value="TUNGSTATE_MOLYBDATE_CHROMATE-BINDING PROTEIN MODA"/>
    <property type="match status" value="1"/>
</dbReference>
<keyword evidence="1" id="KW-0479">Metal-binding</keyword>
<evidence type="ECO:0000256" key="2">
    <source>
        <dbReference type="ARBA" id="ARBA00022729"/>
    </source>
</evidence>
<dbReference type="GO" id="GO:0015689">
    <property type="term" value="P:molybdate ion transport"/>
    <property type="evidence" value="ECO:0007669"/>
    <property type="project" value="InterPro"/>
</dbReference>
<protein>
    <submittedName>
        <fullName evidence="3">Molybdate-binding protein ModA</fullName>
    </submittedName>
</protein>
<accession>A0A644X154</accession>
<name>A0A644X154_9ZZZZ</name>
<organism evidence="3">
    <name type="scientific">bioreactor metagenome</name>
    <dbReference type="NCBI Taxonomy" id="1076179"/>
    <lineage>
        <taxon>unclassified sequences</taxon>
        <taxon>metagenomes</taxon>
        <taxon>ecological metagenomes</taxon>
    </lineage>
</organism>
<dbReference type="SUPFAM" id="SSF53850">
    <property type="entry name" value="Periplasmic binding protein-like II"/>
    <property type="match status" value="1"/>
</dbReference>
<dbReference type="AlphaFoldDB" id="A0A644X154"/>
<proteinExistence type="predicted"/>
<dbReference type="PANTHER" id="PTHR30632">
    <property type="entry name" value="MOLYBDATE-BINDING PERIPLASMIC PROTEIN"/>
    <property type="match status" value="1"/>
</dbReference>
<evidence type="ECO:0000313" key="3">
    <source>
        <dbReference type="EMBL" id="MPM09819.1"/>
    </source>
</evidence>
<dbReference type="GO" id="GO:0030973">
    <property type="term" value="F:molybdate ion binding"/>
    <property type="evidence" value="ECO:0007669"/>
    <property type="project" value="TreeGrafter"/>
</dbReference>
<sequence length="244" mass="25536">MFKAARLFLLFLFLFCFSFPAFSSDDVYVAVSPGIAPCVEDIYSLFAGAGGGPIVFVKEATGPLAQKMDAGAPFDLLVAADPEWPAWLAERGKLAGLQKCADGHLVLWAENKESCSEEKLPDLRIAAPDPETTSHGILAAGYLTSAGLWEEGLASKKILISRNALHAVLAVQAGSADAALIPESLAIGTKGAYIRLAVPPISTVAGLNTAGASETAGAFFRFLLSPEAAGVWKKWGFEPAGAPK</sequence>
<comment type="caution">
    <text evidence="3">The sequence shown here is derived from an EMBL/GenBank/DDBJ whole genome shotgun (WGS) entry which is preliminary data.</text>
</comment>
<dbReference type="Pfam" id="PF13531">
    <property type="entry name" value="SBP_bac_11"/>
    <property type="match status" value="1"/>
</dbReference>
<dbReference type="NCBIfam" id="TIGR01256">
    <property type="entry name" value="modA"/>
    <property type="match status" value="1"/>
</dbReference>
<dbReference type="InterPro" id="IPR005950">
    <property type="entry name" value="ModA"/>
</dbReference>
<keyword evidence="2" id="KW-0732">Signal</keyword>
<gene>
    <name evidence="3" type="primary">modA_10</name>
    <name evidence="3" type="ORF">SDC9_56142</name>
</gene>
<evidence type="ECO:0000256" key="1">
    <source>
        <dbReference type="ARBA" id="ARBA00022723"/>
    </source>
</evidence>
<dbReference type="GO" id="GO:0046872">
    <property type="term" value="F:metal ion binding"/>
    <property type="evidence" value="ECO:0007669"/>
    <property type="project" value="UniProtKB-KW"/>
</dbReference>
<dbReference type="Gene3D" id="3.40.190.10">
    <property type="entry name" value="Periplasmic binding protein-like II"/>
    <property type="match status" value="2"/>
</dbReference>
<dbReference type="InterPro" id="IPR050682">
    <property type="entry name" value="ModA/WtpA"/>
</dbReference>